<evidence type="ECO:0000256" key="1">
    <source>
        <dbReference type="SAM" id="Phobius"/>
    </source>
</evidence>
<evidence type="ECO:0000313" key="2">
    <source>
        <dbReference type="EMBL" id="GMA88228.1"/>
    </source>
</evidence>
<proteinExistence type="predicted"/>
<comment type="caution">
    <text evidence="2">The sequence shown here is derived from an EMBL/GenBank/DDBJ whole genome shotgun (WGS) entry which is preliminary data.</text>
</comment>
<dbReference type="EMBL" id="BSUZ01000001">
    <property type="protein sequence ID" value="GMA88228.1"/>
    <property type="molecule type" value="Genomic_DNA"/>
</dbReference>
<feature type="transmembrane region" description="Helical" evidence="1">
    <location>
        <begin position="12"/>
        <end position="34"/>
    </location>
</feature>
<evidence type="ECO:0000313" key="3">
    <source>
        <dbReference type="Proteomes" id="UP001157017"/>
    </source>
</evidence>
<organism evidence="2 3">
    <name type="scientific">Angustibacter aerolatus</name>
    <dbReference type="NCBI Taxonomy" id="1162965"/>
    <lineage>
        <taxon>Bacteria</taxon>
        <taxon>Bacillati</taxon>
        <taxon>Actinomycetota</taxon>
        <taxon>Actinomycetes</taxon>
        <taxon>Kineosporiales</taxon>
        <taxon>Kineosporiaceae</taxon>
    </lineage>
</organism>
<keyword evidence="3" id="KW-1185">Reference proteome</keyword>
<dbReference type="Proteomes" id="UP001157017">
    <property type="component" value="Unassembled WGS sequence"/>
</dbReference>
<protein>
    <submittedName>
        <fullName evidence="2">Uncharacterized protein</fullName>
    </submittedName>
</protein>
<keyword evidence="1" id="KW-0812">Transmembrane</keyword>
<accession>A0ABQ6JJ49</accession>
<name>A0ABQ6JJ49_9ACTN</name>
<gene>
    <name evidence="2" type="ORF">GCM10025868_34780</name>
</gene>
<keyword evidence="1" id="KW-1133">Transmembrane helix</keyword>
<reference evidence="3" key="1">
    <citation type="journal article" date="2019" name="Int. J. Syst. Evol. Microbiol.">
        <title>The Global Catalogue of Microorganisms (GCM) 10K type strain sequencing project: providing services to taxonomists for standard genome sequencing and annotation.</title>
        <authorList>
            <consortium name="The Broad Institute Genomics Platform"/>
            <consortium name="The Broad Institute Genome Sequencing Center for Infectious Disease"/>
            <person name="Wu L."/>
            <person name="Ma J."/>
        </authorList>
    </citation>
    <scope>NUCLEOTIDE SEQUENCE [LARGE SCALE GENOMIC DNA]</scope>
    <source>
        <strain evidence="3">NBRC 108730</strain>
    </source>
</reference>
<sequence>MFSNIVGEGQRIPFGSALATIMLLISVVFIIFYLPAVMKEDK</sequence>
<keyword evidence="1" id="KW-0472">Membrane</keyword>